<comment type="similarity">
    <text evidence="2">Belongs to the GerABKC lipoprotein family.</text>
</comment>
<dbReference type="OrthoDB" id="2592518at2"/>
<evidence type="ECO:0000256" key="2">
    <source>
        <dbReference type="ARBA" id="ARBA00007886"/>
    </source>
</evidence>
<evidence type="ECO:0000259" key="9">
    <source>
        <dbReference type="Pfam" id="PF25198"/>
    </source>
</evidence>
<dbReference type="Pfam" id="PF25198">
    <property type="entry name" value="Spore_GerAC_N"/>
    <property type="match status" value="1"/>
</dbReference>
<name>A0A161S0K1_9BACI</name>
<dbReference type="EMBL" id="LQQY01000002">
    <property type="protein sequence ID" value="KZE53248.1"/>
    <property type="molecule type" value="Genomic_DNA"/>
</dbReference>
<keyword evidence="6" id="KW-0564">Palmitate</keyword>
<dbReference type="InterPro" id="IPR046953">
    <property type="entry name" value="Spore_GerAC-like_C"/>
</dbReference>
<dbReference type="Proteomes" id="UP000076510">
    <property type="component" value="Unassembled WGS sequence"/>
</dbReference>
<dbReference type="PANTHER" id="PTHR35789">
    <property type="entry name" value="SPORE GERMINATION PROTEIN B3"/>
    <property type="match status" value="1"/>
</dbReference>
<evidence type="ECO:0000313" key="10">
    <source>
        <dbReference type="EMBL" id="KZE53248.1"/>
    </source>
</evidence>
<evidence type="ECO:0000259" key="8">
    <source>
        <dbReference type="Pfam" id="PF05504"/>
    </source>
</evidence>
<dbReference type="InterPro" id="IPR038501">
    <property type="entry name" value="Spore_GerAC_C_sf"/>
</dbReference>
<evidence type="ECO:0000256" key="6">
    <source>
        <dbReference type="ARBA" id="ARBA00023139"/>
    </source>
</evidence>
<accession>A0A161S0K1</accession>
<dbReference type="InterPro" id="IPR057336">
    <property type="entry name" value="GerAC_N"/>
</dbReference>
<comment type="caution">
    <text evidence="10">The sequence shown here is derived from an EMBL/GenBank/DDBJ whole genome shotgun (WGS) entry which is preliminary data.</text>
</comment>
<proteinExistence type="inferred from homology"/>
<evidence type="ECO:0000256" key="1">
    <source>
        <dbReference type="ARBA" id="ARBA00004635"/>
    </source>
</evidence>
<dbReference type="Gene3D" id="3.30.300.210">
    <property type="entry name" value="Nutrient germinant receptor protein C, domain 3"/>
    <property type="match status" value="1"/>
</dbReference>
<dbReference type="PANTHER" id="PTHR35789:SF1">
    <property type="entry name" value="SPORE GERMINATION PROTEIN B3"/>
    <property type="match status" value="1"/>
</dbReference>
<evidence type="ECO:0000313" key="11">
    <source>
        <dbReference type="Proteomes" id="UP000076510"/>
    </source>
</evidence>
<evidence type="ECO:0000256" key="5">
    <source>
        <dbReference type="ARBA" id="ARBA00023136"/>
    </source>
</evidence>
<keyword evidence="3" id="KW-0309">Germination</keyword>
<dbReference type="PROSITE" id="PS51257">
    <property type="entry name" value="PROKAR_LIPOPROTEIN"/>
    <property type="match status" value="1"/>
</dbReference>
<evidence type="ECO:0000256" key="3">
    <source>
        <dbReference type="ARBA" id="ARBA00022544"/>
    </source>
</evidence>
<feature type="domain" description="Spore germination protein N-terminal" evidence="9">
    <location>
        <begin position="22"/>
        <end position="185"/>
    </location>
</feature>
<dbReference type="NCBIfam" id="TIGR02887">
    <property type="entry name" value="spore_ger_x_C"/>
    <property type="match status" value="1"/>
</dbReference>
<organism evidence="10 11">
    <name type="scientific">Rossellomorea marisflavi</name>
    <dbReference type="NCBI Taxonomy" id="189381"/>
    <lineage>
        <taxon>Bacteria</taxon>
        <taxon>Bacillati</taxon>
        <taxon>Bacillota</taxon>
        <taxon>Bacilli</taxon>
        <taxon>Bacillales</taxon>
        <taxon>Bacillaceae</taxon>
        <taxon>Rossellomorea</taxon>
    </lineage>
</organism>
<feature type="domain" description="Spore germination GerAC-like C-terminal" evidence="8">
    <location>
        <begin position="195"/>
        <end position="361"/>
    </location>
</feature>
<evidence type="ECO:0000256" key="7">
    <source>
        <dbReference type="ARBA" id="ARBA00023288"/>
    </source>
</evidence>
<comment type="subcellular location">
    <subcellularLocation>
        <location evidence="1">Membrane</location>
        <topology evidence="1">Lipid-anchor</topology>
    </subcellularLocation>
</comment>
<reference evidence="11" key="1">
    <citation type="submission" date="2016-01" db="EMBL/GenBank/DDBJ databases">
        <title>Whole genome sequencing of Bhargavaea cecembensis T14.</title>
        <authorList>
            <person name="Hong K.W."/>
        </authorList>
    </citation>
    <scope>NUCLEOTIDE SEQUENCE [LARGE SCALE GENOMIC DNA]</scope>
    <source>
        <strain evidence="11">M19</strain>
    </source>
</reference>
<protein>
    <submittedName>
        <fullName evidence="10">Uncharacterized protein</fullName>
    </submittedName>
</protein>
<dbReference type="InterPro" id="IPR008844">
    <property type="entry name" value="Spore_GerAC-like"/>
</dbReference>
<dbReference type="Pfam" id="PF05504">
    <property type="entry name" value="Spore_GerAC"/>
    <property type="match status" value="1"/>
</dbReference>
<dbReference type="GO" id="GO:0016020">
    <property type="term" value="C:membrane"/>
    <property type="evidence" value="ECO:0007669"/>
    <property type="project" value="UniProtKB-SubCell"/>
</dbReference>
<evidence type="ECO:0000256" key="4">
    <source>
        <dbReference type="ARBA" id="ARBA00022729"/>
    </source>
</evidence>
<keyword evidence="7" id="KW-0449">Lipoprotein</keyword>
<keyword evidence="5" id="KW-0472">Membrane</keyword>
<keyword evidence="4" id="KW-0732">Signal</keyword>
<sequence length="364" mass="40907">MKRHVLLIFMASVLLSGCVEKEILDDLYLETGKAYDYVSENRIRGTAVFPIYMPDKSIENGFLSEEASSTQEVIEKIERRAQQPLVRGALDVVLIGEKLSEKGIIDIADSLQRDASVGARVFLIITEGDASDVIQGTYGNRGNGIYIYNLIEHNISKRELPETNLHMFLYDYYQKGQSSYLPIIKKTPDNNVAITGIALLSYDKVVGKIPDEDMFFFKIMVDRIAEGSHVIKMGKNPKKPEKNIEASVTSLHSKQKIIMNRKADPVKVDVEISIRGIIKEYTGDTLGAKQMAEVENRMKADIENKCNAMVKSFQELGIDPLGIGQYQKHGVRGFDLKEWKKEIYPKADIKVKAKVKILEAGTVE</sequence>
<dbReference type="GO" id="GO:0009847">
    <property type="term" value="P:spore germination"/>
    <property type="evidence" value="ECO:0007669"/>
    <property type="project" value="InterPro"/>
</dbReference>
<gene>
    <name evidence="10" type="ORF">AV649_10785</name>
</gene>
<dbReference type="RefSeq" id="WP_063190429.1">
    <property type="nucleotide sequence ID" value="NZ_CAXQIX010000115.1"/>
</dbReference>
<dbReference type="AlphaFoldDB" id="A0A161S0K1"/>